<accession>A0A9D3U8M8</accession>
<gene>
    <name evidence="2" type="ORF">J1N35_044182</name>
</gene>
<sequence>MKLRGEGVDDAELVQTNSANKENAPKAPKEELEKIESVSIETNLEDEEEENPSVAPPVDSTATIPPPSTKPMTEQDREVDWIIDELTRFDNEEEDVPLNLLKMLMRYKMSARKTTCHN</sequence>
<comment type="caution">
    <text evidence="2">The sequence shown here is derived from an EMBL/GenBank/DDBJ whole genome shotgun (WGS) entry which is preliminary data.</text>
</comment>
<dbReference type="EMBL" id="JAIQCV010000013">
    <property type="protein sequence ID" value="KAH1032008.1"/>
    <property type="molecule type" value="Genomic_DNA"/>
</dbReference>
<evidence type="ECO:0000313" key="3">
    <source>
        <dbReference type="Proteomes" id="UP000828251"/>
    </source>
</evidence>
<keyword evidence="3" id="KW-1185">Reference proteome</keyword>
<organism evidence="2 3">
    <name type="scientific">Gossypium stocksii</name>
    <dbReference type="NCBI Taxonomy" id="47602"/>
    <lineage>
        <taxon>Eukaryota</taxon>
        <taxon>Viridiplantae</taxon>
        <taxon>Streptophyta</taxon>
        <taxon>Embryophyta</taxon>
        <taxon>Tracheophyta</taxon>
        <taxon>Spermatophyta</taxon>
        <taxon>Magnoliopsida</taxon>
        <taxon>eudicotyledons</taxon>
        <taxon>Gunneridae</taxon>
        <taxon>Pentapetalae</taxon>
        <taxon>rosids</taxon>
        <taxon>malvids</taxon>
        <taxon>Malvales</taxon>
        <taxon>Malvaceae</taxon>
        <taxon>Malvoideae</taxon>
        <taxon>Gossypium</taxon>
    </lineage>
</organism>
<feature type="compositionally biased region" description="Basic and acidic residues" evidence="1">
    <location>
        <begin position="23"/>
        <end position="36"/>
    </location>
</feature>
<feature type="region of interest" description="Disordered" evidence="1">
    <location>
        <begin position="1"/>
        <end position="78"/>
    </location>
</feature>
<reference evidence="2 3" key="1">
    <citation type="journal article" date="2021" name="Plant Biotechnol. J.">
        <title>Multi-omics assisted identification of the key and species-specific regulatory components of drought-tolerant mechanisms in Gossypium stocksii.</title>
        <authorList>
            <person name="Yu D."/>
            <person name="Ke L."/>
            <person name="Zhang D."/>
            <person name="Wu Y."/>
            <person name="Sun Y."/>
            <person name="Mei J."/>
            <person name="Sun J."/>
            <person name="Sun Y."/>
        </authorList>
    </citation>
    <scope>NUCLEOTIDE SEQUENCE [LARGE SCALE GENOMIC DNA]</scope>
    <source>
        <strain evidence="3">cv. E1</strain>
        <tissue evidence="2">Leaf</tissue>
    </source>
</reference>
<proteinExistence type="predicted"/>
<protein>
    <submittedName>
        <fullName evidence="2">Uncharacterized protein</fullName>
    </submittedName>
</protein>
<evidence type="ECO:0000313" key="2">
    <source>
        <dbReference type="EMBL" id="KAH1032008.1"/>
    </source>
</evidence>
<dbReference type="Proteomes" id="UP000828251">
    <property type="component" value="Unassembled WGS sequence"/>
</dbReference>
<dbReference type="AlphaFoldDB" id="A0A9D3U8M8"/>
<evidence type="ECO:0000256" key="1">
    <source>
        <dbReference type="SAM" id="MobiDB-lite"/>
    </source>
</evidence>
<name>A0A9D3U8M8_9ROSI</name>